<gene>
    <name evidence="1" type="ORF">GCM10010515_08830</name>
</gene>
<dbReference type="Pfam" id="PF04978">
    <property type="entry name" value="MST"/>
    <property type="match status" value="1"/>
</dbReference>
<dbReference type="Proteomes" id="UP000645555">
    <property type="component" value="Unassembled WGS sequence"/>
</dbReference>
<organism evidence="1 2">
    <name type="scientific">Streptomyces fructofermentans</name>
    <dbReference type="NCBI Taxonomy" id="152141"/>
    <lineage>
        <taxon>Bacteria</taxon>
        <taxon>Bacillati</taxon>
        <taxon>Actinomycetota</taxon>
        <taxon>Actinomycetes</taxon>
        <taxon>Kitasatosporales</taxon>
        <taxon>Streptomycetaceae</taxon>
        <taxon>Streptomyces</taxon>
    </lineage>
</organism>
<protein>
    <recommendedName>
        <fullName evidence="3">Mini-circle protein</fullName>
    </recommendedName>
</protein>
<dbReference type="InterPro" id="IPR034660">
    <property type="entry name" value="DinB/YfiT-like"/>
</dbReference>
<reference evidence="1" key="1">
    <citation type="journal article" date="2014" name="Int. J. Syst. Evol. Microbiol.">
        <title>Complete genome sequence of Corynebacterium casei LMG S-19264T (=DSM 44701T), isolated from a smear-ripened cheese.</title>
        <authorList>
            <consortium name="US DOE Joint Genome Institute (JGI-PGF)"/>
            <person name="Walter F."/>
            <person name="Albersmeier A."/>
            <person name="Kalinowski J."/>
            <person name="Ruckert C."/>
        </authorList>
    </citation>
    <scope>NUCLEOTIDE SEQUENCE</scope>
    <source>
        <strain evidence="1">JCM 4956</strain>
    </source>
</reference>
<evidence type="ECO:0008006" key="3">
    <source>
        <dbReference type="Google" id="ProtNLM"/>
    </source>
</evidence>
<dbReference type="AlphaFoldDB" id="A0A918N7J7"/>
<evidence type="ECO:0000313" key="2">
    <source>
        <dbReference type="Proteomes" id="UP000645555"/>
    </source>
</evidence>
<accession>A0A918N7J7</accession>
<sequence>MNSERTDTPGSWDEQTTLAALLDYTRATVHAKCAGLSDADALGAPLPGSPLMTVAGLVSHLRWVEYYWIRVVFLGGEDILPGTEDDPDAEMRIAPGVPLGRLLAEYEAQCADFRVLVAGLDPDDRAKQPISGDRYPTLRWILLHLVEETARHNGHLDILRELADGVTGT</sequence>
<dbReference type="Gene3D" id="1.20.120.450">
    <property type="entry name" value="dinb family like domain"/>
    <property type="match status" value="1"/>
</dbReference>
<evidence type="ECO:0000313" key="1">
    <source>
        <dbReference type="EMBL" id="GGX44178.1"/>
    </source>
</evidence>
<dbReference type="RefSeq" id="WP_190033953.1">
    <property type="nucleotide sequence ID" value="NZ_BMWD01000002.1"/>
</dbReference>
<keyword evidence="2" id="KW-1185">Reference proteome</keyword>
<proteinExistence type="predicted"/>
<dbReference type="InterPro" id="IPR007061">
    <property type="entry name" value="MST-like"/>
</dbReference>
<comment type="caution">
    <text evidence="1">The sequence shown here is derived from an EMBL/GenBank/DDBJ whole genome shotgun (WGS) entry which is preliminary data.</text>
</comment>
<dbReference type="EMBL" id="BMWD01000002">
    <property type="protein sequence ID" value="GGX44178.1"/>
    <property type="molecule type" value="Genomic_DNA"/>
</dbReference>
<reference evidence="1" key="2">
    <citation type="submission" date="2020-09" db="EMBL/GenBank/DDBJ databases">
        <authorList>
            <person name="Sun Q."/>
            <person name="Ohkuma M."/>
        </authorList>
    </citation>
    <scope>NUCLEOTIDE SEQUENCE</scope>
    <source>
        <strain evidence="1">JCM 4956</strain>
    </source>
</reference>
<name>A0A918N7J7_9ACTN</name>
<dbReference type="SUPFAM" id="SSF109854">
    <property type="entry name" value="DinB/YfiT-like putative metalloenzymes"/>
    <property type="match status" value="1"/>
</dbReference>